<dbReference type="Pfam" id="PF01747">
    <property type="entry name" value="ATP-sulfurylase"/>
    <property type="match status" value="1"/>
</dbReference>
<dbReference type="GO" id="GO:0019379">
    <property type="term" value="P:sulfate assimilation, phosphoadenylyl sulfate reduction by phosphoadenylyl-sulfate reductase (thioredoxin)"/>
    <property type="evidence" value="ECO:0007669"/>
    <property type="project" value="TreeGrafter"/>
</dbReference>
<keyword evidence="3" id="KW-0808">Transferase</keyword>
<dbReference type="GO" id="GO:0005524">
    <property type="term" value="F:ATP binding"/>
    <property type="evidence" value="ECO:0007669"/>
    <property type="project" value="InterPro"/>
</dbReference>
<evidence type="ECO:0000259" key="6">
    <source>
        <dbReference type="Pfam" id="PF01583"/>
    </source>
</evidence>
<dbReference type="InterPro" id="IPR014729">
    <property type="entry name" value="Rossmann-like_a/b/a_fold"/>
</dbReference>
<dbReference type="Proteomes" id="UP000242972">
    <property type="component" value="Unassembled WGS sequence"/>
</dbReference>
<dbReference type="PANTHER" id="PTHR42700">
    <property type="entry name" value="SULFATE ADENYLYLTRANSFERASE"/>
    <property type="match status" value="1"/>
</dbReference>
<dbReference type="Pfam" id="PF01583">
    <property type="entry name" value="APS_kinase"/>
    <property type="match status" value="1"/>
</dbReference>
<dbReference type="SUPFAM" id="SSF52540">
    <property type="entry name" value="P-loop containing nucleoside triphosphate hydrolases"/>
    <property type="match status" value="1"/>
</dbReference>
<dbReference type="GO" id="GO:0010134">
    <property type="term" value="P:sulfate assimilation via adenylyl sulfate reduction"/>
    <property type="evidence" value="ECO:0007669"/>
    <property type="project" value="TreeGrafter"/>
</dbReference>
<evidence type="ECO:0000256" key="5">
    <source>
        <dbReference type="ARBA" id="ARBA00022840"/>
    </source>
</evidence>
<dbReference type="GO" id="GO:0005737">
    <property type="term" value="C:cytoplasm"/>
    <property type="evidence" value="ECO:0007669"/>
    <property type="project" value="TreeGrafter"/>
</dbReference>
<feature type="domain" description="APS kinase" evidence="6">
    <location>
        <begin position="283"/>
        <end position="434"/>
    </location>
</feature>
<proteinExistence type="predicted"/>
<dbReference type="InterPro" id="IPR024951">
    <property type="entry name" value="Sulfurylase_cat_dom"/>
</dbReference>
<dbReference type="AlphaFoldDB" id="A0A2T2XCX3"/>
<dbReference type="EMBL" id="PXYW01000044">
    <property type="protein sequence ID" value="PSR32363.1"/>
    <property type="molecule type" value="Genomic_DNA"/>
</dbReference>
<dbReference type="NCBIfam" id="TIGR00455">
    <property type="entry name" value="apsK"/>
    <property type="match status" value="1"/>
</dbReference>
<dbReference type="InterPro" id="IPR059117">
    <property type="entry name" value="APS_kinase_dom"/>
</dbReference>
<evidence type="ECO:0000256" key="4">
    <source>
        <dbReference type="ARBA" id="ARBA00022741"/>
    </source>
</evidence>
<dbReference type="InterPro" id="IPR027417">
    <property type="entry name" value="P-loop_NTPase"/>
</dbReference>
<dbReference type="SUPFAM" id="SSF52374">
    <property type="entry name" value="Nucleotidylyl transferase"/>
    <property type="match status" value="1"/>
</dbReference>
<dbReference type="SUPFAM" id="SSF88697">
    <property type="entry name" value="PUA domain-like"/>
    <property type="match status" value="1"/>
</dbReference>
<keyword evidence="8" id="KW-0418">Kinase</keyword>
<dbReference type="Gene3D" id="3.40.50.620">
    <property type="entry name" value="HUPs"/>
    <property type="match status" value="1"/>
</dbReference>
<organism evidence="8 9">
    <name type="scientific">Sulfobacillus benefaciens</name>
    <dbReference type="NCBI Taxonomy" id="453960"/>
    <lineage>
        <taxon>Bacteria</taxon>
        <taxon>Bacillati</taxon>
        <taxon>Bacillota</taxon>
        <taxon>Clostridia</taxon>
        <taxon>Eubacteriales</taxon>
        <taxon>Clostridiales Family XVII. Incertae Sedis</taxon>
        <taxon>Sulfobacillus</taxon>
    </lineage>
</organism>
<evidence type="ECO:0000259" key="7">
    <source>
        <dbReference type="Pfam" id="PF01747"/>
    </source>
</evidence>
<dbReference type="InterPro" id="IPR015947">
    <property type="entry name" value="PUA-like_sf"/>
</dbReference>
<dbReference type="GO" id="GO:0004781">
    <property type="term" value="F:sulfate adenylyltransferase (ATP) activity"/>
    <property type="evidence" value="ECO:0007669"/>
    <property type="project" value="InterPro"/>
</dbReference>
<feature type="domain" description="Sulphate adenylyltransferase catalytic" evidence="7">
    <location>
        <begin position="61"/>
        <end position="274"/>
    </location>
</feature>
<dbReference type="NCBIfam" id="NF003013">
    <property type="entry name" value="PRK03846.1"/>
    <property type="match status" value="1"/>
</dbReference>
<gene>
    <name evidence="8" type="primary">cysC</name>
    <name evidence="8" type="ORF">C7B46_14855</name>
</gene>
<dbReference type="InterPro" id="IPR002891">
    <property type="entry name" value="APS"/>
</dbReference>
<dbReference type="InterPro" id="IPR050512">
    <property type="entry name" value="Sulf_AdTrans/APS_kinase"/>
</dbReference>
<evidence type="ECO:0000313" key="8">
    <source>
        <dbReference type="EMBL" id="PSR32363.1"/>
    </source>
</evidence>
<comment type="catalytic activity">
    <reaction evidence="1">
        <text>adenosine 5'-phosphosulfate + ATP = 3'-phosphoadenylyl sulfate + ADP + H(+)</text>
        <dbReference type="Rhea" id="RHEA:24152"/>
        <dbReference type="ChEBI" id="CHEBI:15378"/>
        <dbReference type="ChEBI" id="CHEBI:30616"/>
        <dbReference type="ChEBI" id="CHEBI:58243"/>
        <dbReference type="ChEBI" id="CHEBI:58339"/>
        <dbReference type="ChEBI" id="CHEBI:456216"/>
        <dbReference type="EC" id="2.7.1.25"/>
    </reaction>
</comment>
<evidence type="ECO:0000256" key="2">
    <source>
        <dbReference type="ARBA" id="ARBA00012121"/>
    </source>
</evidence>
<comment type="caution">
    <text evidence="8">The sequence shown here is derived from an EMBL/GenBank/DDBJ whole genome shotgun (WGS) entry which is preliminary data.</text>
</comment>
<dbReference type="GO" id="GO:0004020">
    <property type="term" value="F:adenylylsulfate kinase activity"/>
    <property type="evidence" value="ECO:0007669"/>
    <property type="project" value="InterPro"/>
</dbReference>
<dbReference type="CDD" id="cd02027">
    <property type="entry name" value="APSK"/>
    <property type="match status" value="1"/>
</dbReference>
<evidence type="ECO:0000256" key="1">
    <source>
        <dbReference type="ARBA" id="ARBA00001823"/>
    </source>
</evidence>
<name>A0A2T2XCX3_9FIRM</name>
<evidence type="ECO:0000313" key="9">
    <source>
        <dbReference type="Proteomes" id="UP000242972"/>
    </source>
</evidence>
<keyword evidence="5" id="KW-0067">ATP-binding</keyword>
<keyword evidence="4" id="KW-0547">Nucleotide-binding</keyword>
<reference evidence="8 9" key="1">
    <citation type="journal article" date="2014" name="BMC Genomics">
        <title>Comparison of environmental and isolate Sulfobacillus genomes reveals diverse carbon, sulfur, nitrogen, and hydrogen metabolisms.</title>
        <authorList>
            <person name="Justice N.B."/>
            <person name="Norman A."/>
            <person name="Brown C.T."/>
            <person name="Singh A."/>
            <person name="Thomas B.C."/>
            <person name="Banfield J.F."/>
        </authorList>
    </citation>
    <scope>NUCLEOTIDE SEQUENCE [LARGE SCALE GENOMIC DNA]</scope>
    <source>
        <strain evidence="8">AMDSBA4</strain>
    </source>
</reference>
<dbReference type="Gene3D" id="3.10.400.10">
    <property type="entry name" value="Sulfate adenylyltransferase"/>
    <property type="match status" value="1"/>
</dbReference>
<accession>A0A2T2XCX3</accession>
<dbReference type="PANTHER" id="PTHR42700:SF1">
    <property type="entry name" value="SULFATE ADENYLYLTRANSFERASE"/>
    <property type="match status" value="1"/>
</dbReference>
<evidence type="ECO:0000256" key="3">
    <source>
        <dbReference type="ARBA" id="ARBA00022679"/>
    </source>
</evidence>
<protein>
    <recommendedName>
        <fullName evidence="2">adenylyl-sulfate kinase</fullName>
        <ecNumber evidence="2">2.7.1.25</ecNumber>
    </recommendedName>
</protein>
<dbReference type="Gene3D" id="3.40.50.300">
    <property type="entry name" value="P-loop containing nucleotide triphosphate hydrolases"/>
    <property type="match status" value="1"/>
</dbReference>
<sequence>MFYPNFSEEALKVYGTDDLSHSGVRLLYQRHPCYVGGPVTVIDSQRAAIARQVDFLPPYRTPQELWPRWKAIGKPIVAFQTRNPMHGAHYAVTKQALKDTQGHLLIHPTVGPTNPGDMQAAMRIRAVLALAECYPASDTVPPITVSTLPLAMRMAGPREAIWHALIRQNFGADYFIVGRAPADPGHNPRRSDGYWWDPYAAHDLFRTLSSKMQIQALTFPEYAWHKKTQTYMPIAENNVTDFAHVSGTWVRNHLSLGNSLPEWYAPKPVRHVLEQGYRQLQSKGLVFLFTGLPASGKSTLAMALVNALRIVDNRPITLLDGDIIRRHLSKGLGFTREDRQEQLSRAGFVAQIIAQHGGIAVMALIAPYQIDRQILREQIEEHGKFVEIYLSTPLEICEQRDPKGLYTQARSGQLQHMTGIDEPYQVPATADLIFDTQRHSLPDMVEAIIHYLQEIEALATSAQDVPRVRKILT</sequence>
<dbReference type="EC" id="2.7.1.25" evidence="2"/>